<dbReference type="GO" id="GO:0008843">
    <property type="term" value="F:endochitinase activity"/>
    <property type="evidence" value="ECO:0007669"/>
    <property type="project" value="UniProtKB-EC"/>
</dbReference>
<dbReference type="PANTHER" id="PTHR23301:SF0">
    <property type="entry name" value="CHITIN-BINDING TYPE-2 DOMAIN-CONTAINING PROTEIN-RELATED"/>
    <property type="match status" value="1"/>
</dbReference>
<keyword evidence="3" id="KW-0147">Chitin-binding</keyword>
<feature type="signal peptide" evidence="9">
    <location>
        <begin position="1"/>
        <end position="20"/>
    </location>
</feature>
<proteinExistence type="predicted"/>
<dbReference type="InterPro" id="IPR051940">
    <property type="entry name" value="Chitin_bind-dev_reg"/>
</dbReference>
<evidence type="ECO:0000256" key="2">
    <source>
        <dbReference type="ARBA" id="ARBA00012729"/>
    </source>
</evidence>
<evidence type="ECO:0000256" key="5">
    <source>
        <dbReference type="ARBA" id="ARBA00022737"/>
    </source>
</evidence>
<evidence type="ECO:0000256" key="9">
    <source>
        <dbReference type="SAM" id="SignalP"/>
    </source>
</evidence>
<accession>G3NUY5</accession>
<dbReference type="AlphaFoldDB" id="G3NUY5"/>
<comment type="catalytic activity">
    <reaction evidence="1">
        <text>Random endo-hydrolysis of N-acetyl-beta-D-glucosaminide (1-&gt;4)-beta-linkages in chitin and chitodextrins.</text>
        <dbReference type="EC" id="3.2.1.14"/>
    </reaction>
</comment>
<reference evidence="11" key="1">
    <citation type="submission" date="2006-01" db="EMBL/GenBank/DDBJ databases">
        <authorList>
            <person name="Lindblad-Toh K."/>
            <person name="Mauceli E."/>
            <person name="Grabherr M."/>
            <person name="Chang J.L."/>
            <person name="Lander E.S."/>
        </authorList>
    </citation>
    <scope>NUCLEOTIDE SEQUENCE [LARGE SCALE GENOMIC DNA]</scope>
</reference>
<dbReference type="Gene3D" id="3.20.20.80">
    <property type="entry name" value="Glycosidases"/>
    <property type="match status" value="2"/>
</dbReference>
<dbReference type="SUPFAM" id="SSF57625">
    <property type="entry name" value="Invertebrate chitin-binding proteins"/>
    <property type="match status" value="2"/>
</dbReference>
<keyword evidence="4 9" id="KW-0732">Signal</keyword>
<dbReference type="SMART" id="SM00494">
    <property type="entry name" value="ChtBD2"/>
    <property type="match status" value="2"/>
</dbReference>
<protein>
    <recommendedName>
        <fullName evidence="2">chitinase</fullName>
        <ecNumber evidence="2">3.2.1.14</ecNumber>
    </recommendedName>
</protein>
<dbReference type="EC" id="3.2.1.14" evidence="2"/>
<evidence type="ECO:0000256" key="1">
    <source>
        <dbReference type="ARBA" id="ARBA00000822"/>
    </source>
</evidence>
<keyword evidence="6" id="KW-0146">Chitin degradation</keyword>
<name>G3NUY5_GASAC</name>
<evidence type="ECO:0000256" key="4">
    <source>
        <dbReference type="ARBA" id="ARBA00022729"/>
    </source>
</evidence>
<keyword evidence="8" id="KW-0325">Glycoprotein</keyword>
<reference evidence="11" key="2">
    <citation type="submission" date="2024-04" db="UniProtKB">
        <authorList>
            <consortium name="Ensembl"/>
        </authorList>
    </citation>
    <scope>IDENTIFICATION</scope>
</reference>
<feature type="domain" description="Chitin-binding type-2" evidence="10">
    <location>
        <begin position="34"/>
        <end position="95"/>
    </location>
</feature>
<dbReference type="InterPro" id="IPR002557">
    <property type="entry name" value="Chitin-bd_dom"/>
</dbReference>
<dbReference type="Pfam" id="PF01607">
    <property type="entry name" value="CBM_14"/>
    <property type="match status" value="2"/>
</dbReference>
<dbReference type="InterPro" id="IPR036508">
    <property type="entry name" value="Chitin-bd_dom_sf"/>
</dbReference>
<dbReference type="PROSITE" id="PS50940">
    <property type="entry name" value="CHIT_BIND_II"/>
    <property type="match status" value="1"/>
</dbReference>
<keyword evidence="6" id="KW-0624">Polysaccharide degradation</keyword>
<keyword evidence="7" id="KW-1015">Disulfide bond</keyword>
<keyword evidence="5" id="KW-0677">Repeat</keyword>
<feature type="chain" id="PRO_5003448871" description="chitinase" evidence="9">
    <location>
        <begin position="21"/>
        <end position="146"/>
    </location>
</feature>
<evidence type="ECO:0000256" key="8">
    <source>
        <dbReference type="ARBA" id="ARBA00023180"/>
    </source>
</evidence>
<keyword evidence="6" id="KW-0119">Carbohydrate metabolism</keyword>
<dbReference type="GO" id="GO:0006032">
    <property type="term" value="P:chitin catabolic process"/>
    <property type="evidence" value="ECO:0007669"/>
    <property type="project" value="UniProtKB-KW"/>
</dbReference>
<dbReference type="GO" id="GO:0008061">
    <property type="term" value="F:chitin binding"/>
    <property type="evidence" value="ECO:0007669"/>
    <property type="project" value="UniProtKB-KW"/>
</dbReference>
<dbReference type="Ensembl" id="ENSGACT00000009174.1">
    <property type="protein sequence ID" value="ENSGACP00000009154.1"/>
    <property type="gene ID" value="ENSGACG00000006908.1"/>
</dbReference>
<dbReference type="Bgee" id="ENSGACG00000006908">
    <property type="expression patterns" value="Expressed in pharyngeal gill and 13 other cell types or tissues"/>
</dbReference>
<evidence type="ECO:0000259" key="10">
    <source>
        <dbReference type="PROSITE" id="PS50940"/>
    </source>
</evidence>
<evidence type="ECO:0000313" key="11">
    <source>
        <dbReference type="Ensembl" id="ENSGACP00000009154.1"/>
    </source>
</evidence>
<evidence type="ECO:0000256" key="7">
    <source>
        <dbReference type="ARBA" id="ARBA00023157"/>
    </source>
</evidence>
<evidence type="ECO:0000256" key="3">
    <source>
        <dbReference type="ARBA" id="ARBA00022669"/>
    </source>
</evidence>
<evidence type="ECO:0000256" key="6">
    <source>
        <dbReference type="ARBA" id="ARBA00023024"/>
    </source>
</evidence>
<dbReference type="PANTHER" id="PTHR23301">
    <property type="entry name" value="CHITIN BINDING PERITROPHIN-A"/>
    <property type="match status" value="1"/>
</dbReference>
<sequence>MCKLTLTAALCLIIASLVSGYGNPGIPGNSGNPGNLCTGKPNGQYPNPNDDKSFLYCVAGKEFIRQCPANLVYNAAISVCAFPDSPVNKATYCYGRKDGQYTNPNDQHSFLSCVAGLTYILQCPANLVYVEATNRCDYPQLHHYYQ</sequence>
<dbReference type="GO" id="GO:0005576">
    <property type="term" value="C:extracellular region"/>
    <property type="evidence" value="ECO:0007669"/>
    <property type="project" value="InterPro"/>
</dbReference>
<organism evidence="11">
    <name type="scientific">Gasterosteus aculeatus</name>
    <name type="common">Three-spined stickleback</name>
    <dbReference type="NCBI Taxonomy" id="69293"/>
    <lineage>
        <taxon>Eukaryota</taxon>
        <taxon>Metazoa</taxon>
        <taxon>Chordata</taxon>
        <taxon>Craniata</taxon>
        <taxon>Vertebrata</taxon>
        <taxon>Euteleostomi</taxon>
        <taxon>Actinopterygii</taxon>
        <taxon>Neopterygii</taxon>
        <taxon>Teleostei</taxon>
        <taxon>Neoteleostei</taxon>
        <taxon>Acanthomorphata</taxon>
        <taxon>Eupercaria</taxon>
        <taxon>Perciformes</taxon>
        <taxon>Cottioidei</taxon>
        <taxon>Gasterosteales</taxon>
        <taxon>Gasterosteidae</taxon>
        <taxon>Gasterosteus</taxon>
    </lineage>
</organism>